<dbReference type="InterPro" id="IPR036063">
    <property type="entry name" value="Smr_dom_sf"/>
</dbReference>
<gene>
    <name evidence="3" type="primary">smrA</name>
    <name evidence="3" type="ORF">NYR02_08260</name>
</gene>
<reference evidence="3" key="1">
    <citation type="journal article" date="2022" name="Front. Microbiol.">
        <title>Genome-based taxonomic rearrangement of Oceanobacter-related bacteria including the description of Thalassolituus hydrocarbonoclasticus sp. nov. and Thalassolituus pacificus sp. nov. and emended description of the genus Thalassolituus.</title>
        <authorList>
            <person name="Dong C."/>
            <person name="Wei L."/>
            <person name="Wang J."/>
            <person name="Lai Q."/>
            <person name="Huang Z."/>
            <person name="Shao Z."/>
        </authorList>
    </citation>
    <scope>NUCLEOTIDE SEQUENCE</scope>
    <source>
        <strain evidence="3">59MF3M-4</strain>
    </source>
</reference>
<keyword evidence="3" id="KW-0540">Nuclease</keyword>
<reference evidence="3" key="2">
    <citation type="submission" date="2022-08" db="EMBL/GenBank/DDBJ databases">
        <authorList>
            <person name="Dong C."/>
        </authorList>
    </citation>
    <scope>NUCLEOTIDE SEQUENCE</scope>
    <source>
        <strain evidence="3">59MF3M-4</strain>
    </source>
</reference>
<feature type="region of interest" description="Disordered" evidence="1">
    <location>
        <begin position="56"/>
        <end position="75"/>
    </location>
</feature>
<dbReference type="SMART" id="SM00463">
    <property type="entry name" value="SMR"/>
    <property type="match status" value="1"/>
</dbReference>
<sequence>MFVIIGRFLCTTKTMSDTTNDPEEQLFLQEMQGVKPLQAKERVELRKGDISQASAAARRLAAQKQPEEQDGNRLQTSEVKRVGPHDVIGYKRPGIQDGVYRKLRLGKYETEARLDLHRRTIDEARRELYRFIQECMSHDIRSVLVLPGKGDRNINDPAVLKSYLVRWLEELDEVQAYHTAQPHHGGSGAFYVLLRKSERKKQAAREQFSKGRL</sequence>
<dbReference type="PANTHER" id="PTHR35562:SF2">
    <property type="entry name" value="DNA ENDONUCLEASE SMRA-RELATED"/>
    <property type="match status" value="1"/>
</dbReference>
<dbReference type="GO" id="GO:0004520">
    <property type="term" value="F:DNA endonuclease activity"/>
    <property type="evidence" value="ECO:0007669"/>
    <property type="project" value="TreeGrafter"/>
</dbReference>
<name>A0A9X2WEX6_9GAMM</name>
<dbReference type="PROSITE" id="PS50828">
    <property type="entry name" value="SMR"/>
    <property type="match status" value="1"/>
</dbReference>
<dbReference type="Gene3D" id="3.30.1370.110">
    <property type="match status" value="1"/>
</dbReference>
<dbReference type="InterPro" id="IPR047688">
    <property type="entry name" value="Endonuc_SmrA"/>
</dbReference>
<dbReference type="SUPFAM" id="SSF160443">
    <property type="entry name" value="SMR domain-like"/>
    <property type="match status" value="1"/>
</dbReference>
<protein>
    <submittedName>
        <fullName evidence="3">DNA endonuclease SmrA</fullName>
    </submittedName>
</protein>
<comment type="caution">
    <text evidence="3">The sequence shown here is derived from an EMBL/GenBank/DDBJ whole genome shotgun (WGS) entry which is preliminary data.</text>
</comment>
<proteinExistence type="predicted"/>
<keyword evidence="4" id="KW-1185">Reference proteome</keyword>
<keyword evidence="3" id="KW-0255">Endonuclease</keyword>
<dbReference type="NCBIfam" id="NF033154">
    <property type="entry name" value="endonuc_SmrA"/>
    <property type="match status" value="1"/>
</dbReference>
<dbReference type="PANTHER" id="PTHR35562">
    <property type="entry name" value="DNA ENDONUCLEASE SMRA-RELATED"/>
    <property type="match status" value="1"/>
</dbReference>
<dbReference type="EMBL" id="JAOANI010000015">
    <property type="protein sequence ID" value="MCT7359009.1"/>
    <property type="molecule type" value="Genomic_DNA"/>
</dbReference>
<dbReference type="InterPro" id="IPR002625">
    <property type="entry name" value="Smr_dom"/>
</dbReference>
<feature type="domain" description="Smr" evidence="2">
    <location>
        <begin position="114"/>
        <end position="195"/>
    </location>
</feature>
<accession>A0A9X2WEX6</accession>
<organism evidence="3 4">
    <name type="scientific">Thalassolituus pacificus</name>
    <dbReference type="NCBI Taxonomy" id="2975440"/>
    <lineage>
        <taxon>Bacteria</taxon>
        <taxon>Pseudomonadati</taxon>
        <taxon>Pseudomonadota</taxon>
        <taxon>Gammaproteobacteria</taxon>
        <taxon>Oceanospirillales</taxon>
        <taxon>Oceanospirillaceae</taxon>
        <taxon>Thalassolituus</taxon>
    </lineage>
</organism>
<keyword evidence="3" id="KW-0378">Hydrolase</keyword>
<dbReference type="Pfam" id="PF01713">
    <property type="entry name" value="Smr"/>
    <property type="match status" value="1"/>
</dbReference>
<evidence type="ECO:0000256" key="1">
    <source>
        <dbReference type="SAM" id="MobiDB-lite"/>
    </source>
</evidence>
<evidence type="ECO:0000313" key="3">
    <source>
        <dbReference type="EMBL" id="MCT7359009.1"/>
    </source>
</evidence>
<evidence type="ECO:0000259" key="2">
    <source>
        <dbReference type="PROSITE" id="PS50828"/>
    </source>
</evidence>
<dbReference type="AlphaFoldDB" id="A0A9X2WEX6"/>
<dbReference type="Proteomes" id="UP001147830">
    <property type="component" value="Unassembled WGS sequence"/>
</dbReference>
<dbReference type="RefSeq" id="WP_260975899.1">
    <property type="nucleotide sequence ID" value="NZ_JAOANI010000015.1"/>
</dbReference>
<evidence type="ECO:0000313" key="4">
    <source>
        <dbReference type="Proteomes" id="UP001147830"/>
    </source>
</evidence>